<dbReference type="GO" id="GO:0019698">
    <property type="term" value="P:D-galacturonate catabolic process"/>
    <property type="evidence" value="ECO:0007669"/>
    <property type="project" value="TreeGrafter"/>
</dbReference>
<dbReference type="Gene3D" id="1.10.2020.10">
    <property type="entry name" value="uronate isomerase, domain 2, chain A"/>
    <property type="match status" value="1"/>
</dbReference>
<evidence type="ECO:0000313" key="3">
    <source>
        <dbReference type="Proteomes" id="UP000219467"/>
    </source>
</evidence>
<protein>
    <recommendedName>
        <fullName evidence="4">Glucuronate isomerase</fullName>
    </recommendedName>
</protein>
<dbReference type="RefSeq" id="WP_235841017.1">
    <property type="nucleotide sequence ID" value="NZ_OAOQ01000017.1"/>
</dbReference>
<organism evidence="2 3">
    <name type="scientific">Cereibacter ovatus</name>
    <dbReference type="NCBI Taxonomy" id="439529"/>
    <lineage>
        <taxon>Bacteria</taxon>
        <taxon>Pseudomonadati</taxon>
        <taxon>Pseudomonadota</taxon>
        <taxon>Alphaproteobacteria</taxon>
        <taxon>Rhodobacterales</taxon>
        <taxon>Paracoccaceae</taxon>
        <taxon>Cereibacter</taxon>
    </lineage>
</organism>
<name>A0A285D3G1_9RHOB</name>
<accession>A0A285D3G1</accession>
<evidence type="ECO:0000256" key="1">
    <source>
        <dbReference type="SAM" id="MobiDB-lite"/>
    </source>
</evidence>
<dbReference type="EMBL" id="OAOQ01000017">
    <property type="protein sequence ID" value="SNX73828.1"/>
    <property type="molecule type" value="Genomic_DNA"/>
</dbReference>
<dbReference type="AlphaFoldDB" id="A0A285D3G1"/>
<dbReference type="SUPFAM" id="SSF51556">
    <property type="entry name" value="Metallo-dependent hydrolases"/>
    <property type="match status" value="2"/>
</dbReference>
<evidence type="ECO:0000313" key="2">
    <source>
        <dbReference type="EMBL" id="SNX73828.1"/>
    </source>
</evidence>
<dbReference type="PANTHER" id="PTHR30068:SF4">
    <property type="entry name" value="URONATE ISOMERASE"/>
    <property type="match status" value="1"/>
</dbReference>
<dbReference type="PANTHER" id="PTHR30068">
    <property type="entry name" value="URONATE ISOMERASE"/>
    <property type="match status" value="1"/>
</dbReference>
<dbReference type="GO" id="GO:0042840">
    <property type="term" value="P:D-glucuronate catabolic process"/>
    <property type="evidence" value="ECO:0007669"/>
    <property type="project" value="TreeGrafter"/>
</dbReference>
<proteinExistence type="predicted"/>
<evidence type="ECO:0008006" key="4">
    <source>
        <dbReference type="Google" id="ProtNLM"/>
    </source>
</evidence>
<keyword evidence="3" id="KW-1185">Reference proteome</keyword>
<dbReference type="Proteomes" id="UP000219467">
    <property type="component" value="Unassembled WGS sequence"/>
</dbReference>
<reference evidence="3" key="1">
    <citation type="submission" date="2017-08" db="EMBL/GenBank/DDBJ databases">
        <authorList>
            <person name="Varghese N."/>
            <person name="Submissions S."/>
        </authorList>
    </citation>
    <scope>NUCLEOTIDE SEQUENCE [LARGE SCALE GENOMIC DNA]</scope>
    <source>
        <strain evidence="3">JA234</strain>
    </source>
</reference>
<gene>
    <name evidence="2" type="ORF">SAMN05878503_11727</name>
</gene>
<dbReference type="InterPro" id="IPR032466">
    <property type="entry name" value="Metal_Hydrolase"/>
</dbReference>
<feature type="region of interest" description="Disordered" evidence="1">
    <location>
        <begin position="143"/>
        <end position="163"/>
    </location>
</feature>
<sequence>MKDLPIVLPHGHTDPRWFAENQPVSDPARLFVTPDHFVFRMLHSQGVPLEAMGVPRADGGPTETDGRKIWRVFAQNHHLFRGTPSRLWLDHAFSTAAFRGQMLTEMARMSLDDGLVLQIHPGAFRTHSGPVLDRFGRDKGFDISPPPHRLCPRSAAASVGGGA</sequence>